<comment type="caution">
    <text evidence="2">The sequence shown here is derived from an EMBL/GenBank/DDBJ whole genome shotgun (WGS) entry which is preliminary data.</text>
</comment>
<proteinExistence type="predicted"/>
<dbReference type="AlphaFoldDB" id="X1P5S5"/>
<dbReference type="EMBL" id="BARV01021665">
    <property type="protein sequence ID" value="GAI26274.1"/>
    <property type="molecule type" value="Genomic_DNA"/>
</dbReference>
<keyword evidence="1" id="KW-0472">Membrane</keyword>
<reference evidence="2" key="1">
    <citation type="journal article" date="2014" name="Front. Microbiol.">
        <title>High frequency of phylogenetically diverse reductive dehalogenase-homologous genes in deep subseafloor sedimentary metagenomes.</title>
        <authorList>
            <person name="Kawai M."/>
            <person name="Futagami T."/>
            <person name="Toyoda A."/>
            <person name="Takaki Y."/>
            <person name="Nishi S."/>
            <person name="Hori S."/>
            <person name="Arai W."/>
            <person name="Tsubouchi T."/>
            <person name="Morono Y."/>
            <person name="Uchiyama I."/>
            <person name="Ito T."/>
            <person name="Fujiyama A."/>
            <person name="Inagaki F."/>
            <person name="Takami H."/>
        </authorList>
    </citation>
    <scope>NUCLEOTIDE SEQUENCE</scope>
    <source>
        <strain evidence="2">Expedition CK06-06</strain>
    </source>
</reference>
<name>X1P5S5_9ZZZZ</name>
<keyword evidence="1" id="KW-0812">Transmembrane</keyword>
<keyword evidence="1" id="KW-1133">Transmembrane helix</keyword>
<organism evidence="2">
    <name type="scientific">marine sediment metagenome</name>
    <dbReference type="NCBI Taxonomy" id="412755"/>
    <lineage>
        <taxon>unclassified sequences</taxon>
        <taxon>metagenomes</taxon>
        <taxon>ecological metagenomes</taxon>
    </lineage>
</organism>
<sequence length="43" mass="5045">MVAITIIAVSITTIIITYIATKYCINREFRRLMISEKKKEIKK</sequence>
<gene>
    <name evidence="2" type="ORF">S06H3_35857</name>
</gene>
<evidence type="ECO:0000256" key="1">
    <source>
        <dbReference type="SAM" id="Phobius"/>
    </source>
</evidence>
<accession>X1P5S5</accession>
<protein>
    <submittedName>
        <fullName evidence="2">Uncharacterized protein</fullName>
    </submittedName>
</protein>
<evidence type="ECO:0000313" key="2">
    <source>
        <dbReference type="EMBL" id="GAI26274.1"/>
    </source>
</evidence>
<feature type="transmembrane region" description="Helical" evidence="1">
    <location>
        <begin position="6"/>
        <end position="25"/>
    </location>
</feature>